<evidence type="ECO:0000259" key="1">
    <source>
        <dbReference type="Pfam" id="PF12961"/>
    </source>
</evidence>
<proteinExistence type="predicted"/>
<evidence type="ECO:0000313" key="2">
    <source>
        <dbReference type="EMBL" id="OGZ95536.1"/>
    </source>
</evidence>
<sequence>MRTIEKKIRPEFFRLVKTGKKNVETRLADFKISAGDILILKEWDPKKKNFTGRVLQRKVRAVNRTYAHTIYSPAEIKKYGLITIELK</sequence>
<dbReference type="EMBL" id="MHQD01000031">
    <property type="protein sequence ID" value="OGZ95536.1"/>
    <property type="molecule type" value="Genomic_DNA"/>
</dbReference>
<gene>
    <name evidence="2" type="ORF">A2847_01085</name>
</gene>
<comment type="caution">
    <text evidence="2">The sequence shown here is derived from an EMBL/GenBank/DDBJ whole genome shotgun (WGS) entry which is preliminary data.</text>
</comment>
<dbReference type="AlphaFoldDB" id="A0A1G2K7Y3"/>
<dbReference type="Pfam" id="PF12961">
    <property type="entry name" value="DUF3850"/>
    <property type="match status" value="1"/>
</dbReference>
<accession>A0A1G2K7Y3</accession>
<dbReference type="Gene3D" id="2.30.130.30">
    <property type="entry name" value="Hypothetical protein"/>
    <property type="match status" value="1"/>
</dbReference>
<dbReference type="Proteomes" id="UP000178574">
    <property type="component" value="Unassembled WGS sequence"/>
</dbReference>
<name>A0A1G2K7Y3_9BACT</name>
<reference evidence="2 3" key="1">
    <citation type="journal article" date="2016" name="Nat. Commun.">
        <title>Thousands of microbial genomes shed light on interconnected biogeochemical processes in an aquifer system.</title>
        <authorList>
            <person name="Anantharaman K."/>
            <person name="Brown C.T."/>
            <person name="Hug L.A."/>
            <person name="Sharon I."/>
            <person name="Castelle C.J."/>
            <person name="Probst A.J."/>
            <person name="Thomas B.C."/>
            <person name="Singh A."/>
            <person name="Wilkins M.J."/>
            <person name="Karaoz U."/>
            <person name="Brodie E.L."/>
            <person name="Williams K.H."/>
            <person name="Hubbard S.S."/>
            <person name="Banfield J.F."/>
        </authorList>
    </citation>
    <scope>NUCLEOTIDE SEQUENCE [LARGE SCALE GENOMIC DNA]</scope>
</reference>
<protein>
    <recommendedName>
        <fullName evidence="1">DUF3850 domain-containing protein</fullName>
    </recommendedName>
</protein>
<dbReference type="SUPFAM" id="SSF88697">
    <property type="entry name" value="PUA domain-like"/>
    <property type="match status" value="1"/>
</dbReference>
<feature type="domain" description="DUF3850" evidence="1">
    <location>
        <begin position="7"/>
        <end position="67"/>
    </location>
</feature>
<organism evidence="2 3">
    <name type="scientific">Candidatus Sungbacteria bacterium RIFCSPHIGHO2_01_FULL_50_25</name>
    <dbReference type="NCBI Taxonomy" id="1802265"/>
    <lineage>
        <taxon>Bacteria</taxon>
        <taxon>Candidatus Sungiibacteriota</taxon>
    </lineage>
</organism>
<evidence type="ECO:0000313" key="3">
    <source>
        <dbReference type="Proteomes" id="UP000178574"/>
    </source>
</evidence>
<dbReference type="InterPro" id="IPR015947">
    <property type="entry name" value="PUA-like_sf"/>
</dbReference>
<dbReference type="InterPro" id="IPR039440">
    <property type="entry name" value="DUF3850"/>
</dbReference>